<keyword evidence="1" id="KW-0472">Membrane</keyword>
<reference evidence="3 4" key="1">
    <citation type="submission" date="2018-04" db="EMBL/GenBank/DDBJ databases">
        <title>Genomic Encyclopedia of Archaeal and Bacterial Type Strains, Phase II (KMG-II): from individual species to whole genera.</title>
        <authorList>
            <person name="Goeker M."/>
        </authorList>
    </citation>
    <scope>NUCLEOTIDE SEQUENCE [LARGE SCALE GENOMIC DNA]</scope>
    <source>
        <strain evidence="3 4">DSM 23382</strain>
    </source>
</reference>
<proteinExistence type="predicted"/>
<dbReference type="OrthoDB" id="7189296at2"/>
<feature type="domain" description="TadE-like" evidence="2">
    <location>
        <begin position="24"/>
        <end position="61"/>
    </location>
</feature>
<name>A0A2T5VG22_9HYPH</name>
<dbReference type="Pfam" id="PF07811">
    <property type="entry name" value="TadE"/>
    <property type="match status" value="1"/>
</dbReference>
<dbReference type="RefSeq" id="WP_107988236.1">
    <property type="nucleotide sequence ID" value="NZ_QAYG01000001.1"/>
</dbReference>
<evidence type="ECO:0000259" key="2">
    <source>
        <dbReference type="Pfam" id="PF07811"/>
    </source>
</evidence>
<dbReference type="InterPro" id="IPR012495">
    <property type="entry name" value="TadE-like_dom"/>
</dbReference>
<accession>A0A2T5VG22</accession>
<evidence type="ECO:0000313" key="3">
    <source>
        <dbReference type="EMBL" id="PTW62703.1"/>
    </source>
</evidence>
<keyword evidence="4" id="KW-1185">Reference proteome</keyword>
<keyword evidence="1" id="KW-1133">Transmembrane helix</keyword>
<dbReference type="EMBL" id="QAYG01000001">
    <property type="protein sequence ID" value="PTW62703.1"/>
    <property type="molecule type" value="Genomic_DNA"/>
</dbReference>
<comment type="caution">
    <text evidence="3">The sequence shown here is derived from an EMBL/GenBank/DDBJ whole genome shotgun (WGS) entry which is preliminary data.</text>
</comment>
<sequence length="189" mass="20035">MTCVAPEGSRRAKAIARFARCQSGIAAVEFALVLPVLILLLLGSSELTRALTYDRKVTQVAFTVGDLVAQSDSVSATDMTDIFEASDAVMQPYEATGLGMIVSSVSFDEDSKAKVEWSCASGSTAWTTGGAPPIEIPASLQLANTSLIVSVSSYPYKPIFTAIIPSSIDMGETFYLRPRLVDTIPDPGC</sequence>
<dbReference type="Proteomes" id="UP000244081">
    <property type="component" value="Unassembled WGS sequence"/>
</dbReference>
<protein>
    <submittedName>
        <fullName evidence="3">Flp pilus assembly protein TadG</fullName>
    </submittedName>
</protein>
<evidence type="ECO:0000313" key="4">
    <source>
        <dbReference type="Proteomes" id="UP000244081"/>
    </source>
</evidence>
<evidence type="ECO:0000256" key="1">
    <source>
        <dbReference type="SAM" id="Phobius"/>
    </source>
</evidence>
<keyword evidence="1" id="KW-0812">Transmembrane</keyword>
<organism evidence="3 4">
    <name type="scientific">Breoghania corrubedonensis</name>
    <dbReference type="NCBI Taxonomy" id="665038"/>
    <lineage>
        <taxon>Bacteria</taxon>
        <taxon>Pseudomonadati</taxon>
        <taxon>Pseudomonadota</taxon>
        <taxon>Alphaproteobacteria</taxon>
        <taxon>Hyphomicrobiales</taxon>
        <taxon>Stappiaceae</taxon>
        <taxon>Breoghania</taxon>
    </lineage>
</organism>
<dbReference type="AlphaFoldDB" id="A0A2T5VG22"/>
<feature type="transmembrane region" description="Helical" evidence="1">
    <location>
        <begin position="21"/>
        <end position="42"/>
    </location>
</feature>
<gene>
    <name evidence="3" type="ORF">C8N35_101750</name>
</gene>